<reference evidence="2 3" key="1">
    <citation type="journal article" date="2015" name="Nature">
        <title>rRNA introns, odd ribosomes, and small enigmatic genomes across a large radiation of phyla.</title>
        <authorList>
            <person name="Brown C.T."/>
            <person name="Hug L.A."/>
            <person name="Thomas B.C."/>
            <person name="Sharon I."/>
            <person name="Castelle C.J."/>
            <person name="Singh A."/>
            <person name="Wilkins M.J."/>
            <person name="Williams K.H."/>
            <person name="Banfield J.F."/>
        </authorList>
    </citation>
    <scope>NUCLEOTIDE SEQUENCE [LARGE SCALE GENOMIC DNA]</scope>
</reference>
<proteinExistence type="predicted"/>
<comment type="caution">
    <text evidence="2">The sequence shown here is derived from an EMBL/GenBank/DDBJ whole genome shotgun (WGS) entry which is preliminary data.</text>
</comment>
<dbReference type="EMBL" id="LBSV01000012">
    <property type="protein sequence ID" value="KKQ25082.1"/>
    <property type="molecule type" value="Genomic_DNA"/>
</dbReference>
<dbReference type="PANTHER" id="PTHR43861">
    <property type="entry name" value="TRANS-ACONITATE 2-METHYLTRANSFERASE-RELATED"/>
    <property type="match status" value="1"/>
</dbReference>
<gene>
    <name evidence="2" type="ORF">US40_C0012G0017</name>
</gene>
<dbReference type="InterPro" id="IPR025714">
    <property type="entry name" value="Methyltranfer_dom"/>
</dbReference>
<dbReference type="CDD" id="cd02440">
    <property type="entry name" value="AdoMet_MTases"/>
    <property type="match status" value="1"/>
</dbReference>
<dbReference type="AlphaFoldDB" id="A0A0G0G4Y1"/>
<evidence type="ECO:0000313" key="2">
    <source>
        <dbReference type="EMBL" id="KKQ25082.1"/>
    </source>
</evidence>
<name>A0A0G0G4Y1_9BACT</name>
<dbReference type="Proteomes" id="UP000034917">
    <property type="component" value="Unassembled WGS sequence"/>
</dbReference>
<evidence type="ECO:0000313" key="3">
    <source>
        <dbReference type="Proteomes" id="UP000034917"/>
    </source>
</evidence>
<dbReference type="Gene3D" id="3.40.50.150">
    <property type="entry name" value="Vaccinia Virus protein VP39"/>
    <property type="match status" value="1"/>
</dbReference>
<dbReference type="PANTHER" id="PTHR43861:SF6">
    <property type="entry name" value="METHYLTRANSFERASE TYPE 11"/>
    <property type="match status" value="1"/>
</dbReference>
<accession>A0A0G0G4Y1</accession>
<sequence>MNKTYWQRIKEIVGPTTVHDFDQIDQKNTREAFEKFIVKNTNKQSLLLDAGCNTGVEAFRLYNKGYQGEYFGIDSNSKAIKLARKNLKANSKAKFFSFDLARLNFKNSYFNIVLTKDVIEHHQSYVKILTELARVTKKYLILSMFIKPSFFLGDKVKFHKDGYYLNRYNQGKLFRFMTKHHFKKPKKIYEDWQDIVYVFERI</sequence>
<dbReference type="SUPFAM" id="SSF53335">
    <property type="entry name" value="S-adenosyl-L-methionine-dependent methyltransferases"/>
    <property type="match status" value="1"/>
</dbReference>
<feature type="domain" description="Methyltransferase" evidence="1">
    <location>
        <begin position="47"/>
        <end position="142"/>
    </location>
</feature>
<evidence type="ECO:0000259" key="1">
    <source>
        <dbReference type="Pfam" id="PF13847"/>
    </source>
</evidence>
<protein>
    <recommendedName>
        <fullName evidence="1">Methyltransferase domain-containing protein</fullName>
    </recommendedName>
</protein>
<dbReference type="Pfam" id="PF13847">
    <property type="entry name" value="Methyltransf_31"/>
    <property type="match status" value="1"/>
</dbReference>
<organism evidence="2 3">
    <name type="scientific">Candidatus Roizmanbacteria bacterium GW2011_GWC2_37_13</name>
    <dbReference type="NCBI Taxonomy" id="1618486"/>
    <lineage>
        <taxon>Bacteria</taxon>
        <taxon>Candidatus Roizmaniibacteriota</taxon>
    </lineage>
</organism>
<dbReference type="InterPro" id="IPR029063">
    <property type="entry name" value="SAM-dependent_MTases_sf"/>
</dbReference>